<dbReference type="AlphaFoldDB" id="A0A9P5N6A9"/>
<dbReference type="OrthoDB" id="2662268at2759"/>
<dbReference type="Proteomes" id="UP000759537">
    <property type="component" value="Unassembled WGS sequence"/>
</dbReference>
<comment type="caution">
    <text evidence="2">The sequence shown here is derived from an EMBL/GenBank/DDBJ whole genome shotgun (WGS) entry which is preliminary data.</text>
</comment>
<evidence type="ECO:0000313" key="3">
    <source>
        <dbReference type="Proteomes" id="UP000759537"/>
    </source>
</evidence>
<dbReference type="EMBL" id="WHVB01000001">
    <property type="protein sequence ID" value="KAF8487141.1"/>
    <property type="molecule type" value="Genomic_DNA"/>
</dbReference>
<gene>
    <name evidence="2" type="ORF">DFH94DRAFT_687622</name>
</gene>
<keyword evidence="1" id="KW-0732">Signal</keyword>
<feature type="chain" id="PRO_5040221616" evidence="1">
    <location>
        <begin position="25"/>
        <end position="187"/>
    </location>
</feature>
<name>A0A9P5N6A9_9AGAM</name>
<accession>A0A9P5N6A9</accession>
<feature type="signal peptide" evidence="1">
    <location>
        <begin position="1"/>
        <end position="24"/>
    </location>
</feature>
<reference evidence="2" key="2">
    <citation type="journal article" date="2020" name="Nat. Commun.">
        <title>Large-scale genome sequencing of mycorrhizal fungi provides insights into the early evolution of symbiotic traits.</title>
        <authorList>
            <person name="Miyauchi S."/>
            <person name="Kiss E."/>
            <person name="Kuo A."/>
            <person name="Drula E."/>
            <person name="Kohler A."/>
            <person name="Sanchez-Garcia M."/>
            <person name="Morin E."/>
            <person name="Andreopoulos B."/>
            <person name="Barry K.W."/>
            <person name="Bonito G."/>
            <person name="Buee M."/>
            <person name="Carver A."/>
            <person name="Chen C."/>
            <person name="Cichocki N."/>
            <person name="Clum A."/>
            <person name="Culley D."/>
            <person name="Crous P.W."/>
            <person name="Fauchery L."/>
            <person name="Girlanda M."/>
            <person name="Hayes R.D."/>
            <person name="Keri Z."/>
            <person name="LaButti K."/>
            <person name="Lipzen A."/>
            <person name="Lombard V."/>
            <person name="Magnuson J."/>
            <person name="Maillard F."/>
            <person name="Murat C."/>
            <person name="Nolan M."/>
            <person name="Ohm R.A."/>
            <person name="Pangilinan J."/>
            <person name="Pereira M.F."/>
            <person name="Perotto S."/>
            <person name="Peter M."/>
            <person name="Pfister S."/>
            <person name="Riley R."/>
            <person name="Sitrit Y."/>
            <person name="Stielow J.B."/>
            <person name="Szollosi G."/>
            <person name="Zifcakova L."/>
            <person name="Stursova M."/>
            <person name="Spatafora J.W."/>
            <person name="Tedersoo L."/>
            <person name="Vaario L.M."/>
            <person name="Yamada A."/>
            <person name="Yan M."/>
            <person name="Wang P."/>
            <person name="Xu J."/>
            <person name="Bruns T."/>
            <person name="Baldrian P."/>
            <person name="Vilgalys R."/>
            <person name="Dunand C."/>
            <person name="Henrissat B."/>
            <person name="Grigoriev I.V."/>
            <person name="Hibbett D."/>
            <person name="Nagy L.G."/>
            <person name="Martin F.M."/>
        </authorList>
    </citation>
    <scope>NUCLEOTIDE SEQUENCE</scope>
    <source>
        <strain evidence="2">Prilba</strain>
    </source>
</reference>
<evidence type="ECO:0000313" key="2">
    <source>
        <dbReference type="EMBL" id="KAF8487141.1"/>
    </source>
</evidence>
<evidence type="ECO:0000256" key="1">
    <source>
        <dbReference type="SAM" id="SignalP"/>
    </source>
</evidence>
<keyword evidence="3" id="KW-1185">Reference proteome</keyword>
<sequence>MPNSNRPAWLLLDYLLQSSGMVVSQDIYIAAPSARDVLLLNMPIFLVHKSGKLGLWLNKAMAGDYNGQLNGHDAPAPVGDCHTISIRINWPGYGEWSRPISTMEYSHKYKSMCRISLERLAELVAAAVWEFTETAGQQCRDPVWQIGGRGIRTEDINLIGLIHVCEGIWNPILQLSANRVHRRTVAR</sequence>
<organism evidence="2 3">
    <name type="scientific">Russula ochroleuca</name>
    <dbReference type="NCBI Taxonomy" id="152965"/>
    <lineage>
        <taxon>Eukaryota</taxon>
        <taxon>Fungi</taxon>
        <taxon>Dikarya</taxon>
        <taxon>Basidiomycota</taxon>
        <taxon>Agaricomycotina</taxon>
        <taxon>Agaricomycetes</taxon>
        <taxon>Russulales</taxon>
        <taxon>Russulaceae</taxon>
        <taxon>Russula</taxon>
    </lineage>
</organism>
<proteinExistence type="predicted"/>
<reference evidence="2" key="1">
    <citation type="submission" date="2019-10" db="EMBL/GenBank/DDBJ databases">
        <authorList>
            <consortium name="DOE Joint Genome Institute"/>
            <person name="Kuo A."/>
            <person name="Miyauchi S."/>
            <person name="Kiss E."/>
            <person name="Drula E."/>
            <person name="Kohler A."/>
            <person name="Sanchez-Garcia M."/>
            <person name="Andreopoulos B."/>
            <person name="Barry K.W."/>
            <person name="Bonito G."/>
            <person name="Buee M."/>
            <person name="Carver A."/>
            <person name="Chen C."/>
            <person name="Cichocki N."/>
            <person name="Clum A."/>
            <person name="Culley D."/>
            <person name="Crous P.W."/>
            <person name="Fauchery L."/>
            <person name="Girlanda M."/>
            <person name="Hayes R."/>
            <person name="Keri Z."/>
            <person name="LaButti K."/>
            <person name="Lipzen A."/>
            <person name="Lombard V."/>
            <person name="Magnuson J."/>
            <person name="Maillard F."/>
            <person name="Morin E."/>
            <person name="Murat C."/>
            <person name="Nolan M."/>
            <person name="Ohm R."/>
            <person name="Pangilinan J."/>
            <person name="Pereira M."/>
            <person name="Perotto S."/>
            <person name="Peter M."/>
            <person name="Riley R."/>
            <person name="Sitrit Y."/>
            <person name="Stielow B."/>
            <person name="Szollosi G."/>
            <person name="Zifcakova L."/>
            <person name="Stursova M."/>
            <person name="Spatafora J.W."/>
            <person name="Tedersoo L."/>
            <person name="Vaario L.-M."/>
            <person name="Yamada A."/>
            <person name="Yan M."/>
            <person name="Wang P."/>
            <person name="Xu J."/>
            <person name="Bruns T."/>
            <person name="Baldrian P."/>
            <person name="Vilgalys R."/>
            <person name="Henrissat B."/>
            <person name="Grigoriev I.V."/>
            <person name="Hibbett D."/>
            <person name="Nagy L.G."/>
            <person name="Martin F.M."/>
        </authorList>
    </citation>
    <scope>NUCLEOTIDE SEQUENCE</scope>
    <source>
        <strain evidence="2">Prilba</strain>
    </source>
</reference>
<protein>
    <submittedName>
        <fullName evidence="2">Uncharacterized protein</fullName>
    </submittedName>
</protein>